<dbReference type="InterPro" id="IPR050559">
    <property type="entry name" value="P-Pant_transferase_sf"/>
</dbReference>
<dbReference type="OrthoDB" id="190168at2"/>
<dbReference type="InterPro" id="IPR037143">
    <property type="entry name" value="4-PPantetheinyl_Trfase_dom_sf"/>
</dbReference>
<dbReference type="Pfam" id="PF22624">
    <property type="entry name" value="AASDHPPT_N"/>
    <property type="match status" value="1"/>
</dbReference>
<dbReference type="EMBL" id="SJKB01000001">
    <property type="protein sequence ID" value="TCC65440.1"/>
    <property type="molecule type" value="Genomic_DNA"/>
</dbReference>
<dbReference type="GO" id="GO:0005829">
    <property type="term" value="C:cytosol"/>
    <property type="evidence" value="ECO:0007669"/>
    <property type="project" value="TreeGrafter"/>
</dbReference>
<reference evidence="5 6" key="1">
    <citation type="submission" date="2019-02" db="EMBL/GenBank/DDBJ databases">
        <title>Kribbella capetownensis sp. nov. and Kribbella speibonae sp. nov., isolated from soil.</title>
        <authorList>
            <person name="Curtis S.M."/>
            <person name="Norton I."/>
            <person name="Everest G.J."/>
            <person name="Meyers P.R."/>
        </authorList>
    </citation>
    <scope>NUCLEOTIDE SEQUENCE [LARGE SCALE GENOMIC DNA]</scope>
    <source>
        <strain evidence="5 6">NRRL B-24813</strain>
    </source>
</reference>
<evidence type="ECO:0000313" key="6">
    <source>
        <dbReference type="Proteomes" id="UP000291144"/>
    </source>
</evidence>
<evidence type="ECO:0000259" key="4">
    <source>
        <dbReference type="Pfam" id="PF22624"/>
    </source>
</evidence>
<accession>A0A4R0KXS1</accession>
<keyword evidence="6" id="KW-1185">Reference proteome</keyword>
<comment type="similarity">
    <text evidence="1">Belongs to the P-Pant transferase superfamily. Gsp/Sfp/HetI/AcpT family.</text>
</comment>
<dbReference type="PANTHER" id="PTHR12215:SF10">
    <property type="entry name" value="L-AMINOADIPATE-SEMIALDEHYDE DEHYDROGENASE-PHOSPHOPANTETHEINYL TRANSFERASE"/>
    <property type="match status" value="1"/>
</dbReference>
<name>A0A4R0KXS1_9ACTN</name>
<organism evidence="5 6">
    <name type="scientific">Kribbella pittospori</name>
    <dbReference type="NCBI Taxonomy" id="722689"/>
    <lineage>
        <taxon>Bacteria</taxon>
        <taxon>Bacillati</taxon>
        <taxon>Actinomycetota</taxon>
        <taxon>Actinomycetes</taxon>
        <taxon>Propionibacteriales</taxon>
        <taxon>Kribbellaceae</taxon>
        <taxon>Kribbella</taxon>
    </lineage>
</organism>
<evidence type="ECO:0000259" key="3">
    <source>
        <dbReference type="Pfam" id="PF01648"/>
    </source>
</evidence>
<dbReference type="GO" id="GO:0008897">
    <property type="term" value="F:holo-[acyl-carrier-protein] synthase activity"/>
    <property type="evidence" value="ECO:0007669"/>
    <property type="project" value="InterPro"/>
</dbReference>
<evidence type="ECO:0000256" key="1">
    <source>
        <dbReference type="ARBA" id="ARBA00010990"/>
    </source>
</evidence>
<dbReference type="AlphaFoldDB" id="A0A4R0KXS1"/>
<dbReference type="Pfam" id="PF01648">
    <property type="entry name" value="ACPS"/>
    <property type="match status" value="1"/>
</dbReference>
<dbReference type="InterPro" id="IPR055066">
    <property type="entry name" value="AASDHPPT_N"/>
</dbReference>
<keyword evidence="2 5" id="KW-0808">Transferase</keyword>
<proteinExistence type="inferred from homology"/>
<sequence>MDRRHPRGLAQREPDLDTRTGMTVEVWWARIDQARDEFAADLDDVERGRLAAYVHADDRKRFLLGCTMVRRLLAARFSLPAASIRLDRTCPRCGKPHGKVRADGVELSVTHAGDLVGVAIGDRPVGIDVEKLDPHLDVDGLAKVALTPEEIDELSRHAETERVRAFLTYWTRREAAVKATGEGLPAKPRKITAGIQIEDLDVDPDHVAALAVVSAEPPVVRTFRFGSDPRR</sequence>
<evidence type="ECO:0000313" key="5">
    <source>
        <dbReference type="EMBL" id="TCC65440.1"/>
    </source>
</evidence>
<dbReference type="Gene3D" id="3.90.470.20">
    <property type="entry name" value="4'-phosphopantetheinyl transferase domain"/>
    <property type="match status" value="2"/>
</dbReference>
<dbReference type="SUPFAM" id="SSF56214">
    <property type="entry name" value="4'-phosphopantetheinyl transferase"/>
    <property type="match status" value="2"/>
</dbReference>
<dbReference type="GO" id="GO:0019878">
    <property type="term" value="P:lysine biosynthetic process via aminoadipic acid"/>
    <property type="evidence" value="ECO:0007669"/>
    <property type="project" value="TreeGrafter"/>
</dbReference>
<dbReference type="PANTHER" id="PTHR12215">
    <property type="entry name" value="PHOSPHOPANTETHEINE TRANSFERASE"/>
    <property type="match status" value="1"/>
</dbReference>
<feature type="domain" description="4'-phosphopantetheinyl transferase" evidence="3">
    <location>
        <begin position="124"/>
        <end position="194"/>
    </location>
</feature>
<protein>
    <submittedName>
        <fullName evidence="5">4'-phosphopantetheinyl transferase superfamily protein</fullName>
    </submittedName>
</protein>
<dbReference type="InterPro" id="IPR008278">
    <property type="entry name" value="4-PPantetheinyl_Trfase_dom"/>
</dbReference>
<feature type="domain" description="4'-phosphopantetheinyl transferase N-terminal" evidence="4">
    <location>
        <begin position="38"/>
        <end position="119"/>
    </location>
</feature>
<comment type="caution">
    <text evidence="5">The sequence shown here is derived from an EMBL/GenBank/DDBJ whole genome shotgun (WGS) entry which is preliminary data.</text>
</comment>
<dbReference type="GO" id="GO:0000287">
    <property type="term" value="F:magnesium ion binding"/>
    <property type="evidence" value="ECO:0007669"/>
    <property type="project" value="InterPro"/>
</dbReference>
<evidence type="ECO:0000256" key="2">
    <source>
        <dbReference type="ARBA" id="ARBA00022679"/>
    </source>
</evidence>
<dbReference type="Proteomes" id="UP000291144">
    <property type="component" value="Unassembled WGS sequence"/>
</dbReference>
<gene>
    <name evidence="5" type="ORF">E0H73_00370</name>
</gene>